<comment type="caution">
    <text evidence="2">The sequence shown here is derived from an EMBL/GenBank/DDBJ whole genome shotgun (WGS) entry which is preliminary data.</text>
</comment>
<dbReference type="Proteomes" id="UP000811246">
    <property type="component" value="Chromosome 10"/>
</dbReference>
<name>A0A922DY11_CARIL</name>
<evidence type="ECO:0000313" key="3">
    <source>
        <dbReference type="Proteomes" id="UP000811246"/>
    </source>
</evidence>
<dbReference type="PANTHER" id="PTHR38926:SF2">
    <property type="entry name" value="F-BOX_LRR-REPEAT PROTEIN 21-RELATED"/>
    <property type="match status" value="1"/>
</dbReference>
<feature type="domain" description="F-box" evidence="1">
    <location>
        <begin position="12"/>
        <end position="59"/>
    </location>
</feature>
<organism evidence="2 3">
    <name type="scientific">Carya illinoinensis</name>
    <name type="common">Pecan</name>
    <dbReference type="NCBI Taxonomy" id="32201"/>
    <lineage>
        <taxon>Eukaryota</taxon>
        <taxon>Viridiplantae</taxon>
        <taxon>Streptophyta</taxon>
        <taxon>Embryophyta</taxon>
        <taxon>Tracheophyta</taxon>
        <taxon>Spermatophyta</taxon>
        <taxon>Magnoliopsida</taxon>
        <taxon>eudicotyledons</taxon>
        <taxon>Gunneridae</taxon>
        <taxon>Pentapetalae</taxon>
        <taxon>rosids</taxon>
        <taxon>fabids</taxon>
        <taxon>Fagales</taxon>
        <taxon>Juglandaceae</taxon>
        <taxon>Carya</taxon>
    </lineage>
</organism>
<sequence length="269" mass="31021">MDSHSPQPVDRYRNWLDLPLDVTSLILQRLDIIEILTSAQMVCLHWRNVCKDPCMWRTFNLGYFFDSWGVDLSCSQLEGIELGTFCDDSLLKYITEHSGKLRYVKLATNWCFRISDKGWSEAAANIPLFEELELTHDCPLSIVKFLVAVGRSCPLLKSLKLKSEVNWESNEYCNLSAFAIAENMPGLVSLVLDGNRLTDDAVQAILEGCPRLRSLEIRHCLHVTIKGNFGRRCSERIKDLWFHYFSHQELEGMVEDCKFLCDEGYSYLY</sequence>
<dbReference type="PROSITE" id="PS50181">
    <property type="entry name" value="FBOX"/>
    <property type="match status" value="1"/>
</dbReference>
<evidence type="ECO:0000313" key="2">
    <source>
        <dbReference type="EMBL" id="KAG6691938.1"/>
    </source>
</evidence>
<reference evidence="2" key="1">
    <citation type="submission" date="2021-01" db="EMBL/GenBank/DDBJ databases">
        <authorList>
            <person name="Lovell J.T."/>
            <person name="Bentley N."/>
            <person name="Bhattarai G."/>
            <person name="Jenkins J.W."/>
            <person name="Sreedasyam A."/>
            <person name="Alarcon Y."/>
            <person name="Bock C."/>
            <person name="Boston L."/>
            <person name="Carlson J."/>
            <person name="Cervantes K."/>
            <person name="Clermont K."/>
            <person name="Krom N."/>
            <person name="Kubenka K."/>
            <person name="Mamidi S."/>
            <person name="Mattison C."/>
            <person name="Monteros M."/>
            <person name="Pisani C."/>
            <person name="Plott C."/>
            <person name="Rajasekar S."/>
            <person name="Rhein H.S."/>
            <person name="Rohla C."/>
            <person name="Song M."/>
            <person name="Hilaire R.S."/>
            <person name="Shu S."/>
            <person name="Wells L."/>
            <person name="Wang X."/>
            <person name="Webber J."/>
            <person name="Heerema R.J."/>
            <person name="Klein P."/>
            <person name="Conner P."/>
            <person name="Grauke L."/>
            <person name="Grimwood J."/>
            <person name="Schmutz J."/>
            <person name="Randall J.J."/>
        </authorList>
    </citation>
    <scope>NUCLEOTIDE SEQUENCE</scope>
    <source>
        <tissue evidence="2">Leaf</tissue>
    </source>
</reference>
<evidence type="ECO:0000259" key="1">
    <source>
        <dbReference type="PROSITE" id="PS50181"/>
    </source>
</evidence>
<accession>A0A922DY11</accession>
<dbReference type="Pfam" id="PF12937">
    <property type="entry name" value="F-box-like"/>
    <property type="match status" value="1"/>
</dbReference>
<dbReference type="EMBL" id="CM031834">
    <property type="protein sequence ID" value="KAG6691938.1"/>
    <property type="molecule type" value="Genomic_DNA"/>
</dbReference>
<gene>
    <name evidence="2" type="ORF">I3842_10G086900</name>
</gene>
<dbReference type="CDD" id="cd22164">
    <property type="entry name" value="F-box_AtSKIP19-like"/>
    <property type="match status" value="1"/>
</dbReference>
<dbReference type="InterPro" id="IPR001810">
    <property type="entry name" value="F-box_dom"/>
</dbReference>
<dbReference type="PANTHER" id="PTHR38926">
    <property type="entry name" value="F-BOX DOMAIN CONTAINING PROTEIN, EXPRESSED"/>
    <property type="match status" value="1"/>
</dbReference>
<dbReference type="AlphaFoldDB" id="A0A922DY11"/>
<protein>
    <recommendedName>
        <fullName evidence="1">F-box domain-containing protein</fullName>
    </recommendedName>
</protein>
<proteinExistence type="predicted"/>